<reference evidence="4 5" key="1">
    <citation type="submission" date="2022-06" db="EMBL/GenBank/DDBJ databases">
        <title>Pseudarthrobacter sp. strain RMG13 Genome sequencing and assembly.</title>
        <authorList>
            <person name="Kim I."/>
        </authorList>
    </citation>
    <scope>NUCLEOTIDE SEQUENCE [LARGE SCALE GENOMIC DNA]</scope>
    <source>
        <strain evidence="4 5">RMG13</strain>
    </source>
</reference>
<dbReference type="PANTHER" id="PTHR42760:SF133">
    <property type="entry name" value="3-OXOACYL-[ACYL-CARRIER-PROTEIN] REDUCTASE"/>
    <property type="match status" value="1"/>
</dbReference>
<dbReference type="InterPro" id="IPR020904">
    <property type="entry name" value="Sc_DH/Rdtase_CS"/>
</dbReference>
<organism evidence="4 5">
    <name type="scientific">Pseudarthrobacter humi</name>
    <dbReference type="NCBI Taxonomy" id="2952523"/>
    <lineage>
        <taxon>Bacteria</taxon>
        <taxon>Bacillati</taxon>
        <taxon>Actinomycetota</taxon>
        <taxon>Actinomycetes</taxon>
        <taxon>Micrococcales</taxon>
        <taxon>Micrococcaceae</taxon>
        <taxon>Pseudarthrobacter</taxon>
    </lineage>
</organism>
<accession>A0ABT1LMY4</accession>
<comment type="caution">
    <text evidence="4">The sequence shown here is derived from an EMBL/GenBank/DDBJ whole genome shotgun (WGS) entry which is preliminary data.</text>
</comment>
<dbReference type="EMBL" id="JANCLV010000003">
    <property type="protein sequence ID" value="MCP8999496.1"/>
    <property type="molecule type" value="Genomic_DNA"/>
</dbReference>
<dbReference type="InterPro" id="IPR057326">
    <property type="entry name" value="KR_dom"/>
</dbReference>
<evidence type="ECO:0000313" key="5">
    <source>
        <dbReference type="Proteomes" id="UP001524318"/>
    </source>
</evidence>
<dbReference type="SUPFAM" id="SSF51735">
    <property type="entry name" value="NAD(P)-binding Rossmann-fold domains"/>
    <property type="match status" value="1"/>
</dbReference>
<sequence>MSRMDFDFTGKVALITGASGGIGKEVARIFYNAGAHLVLMDLHEVPLRELAEELGAGKRICVVAGDASNPANISTALELAHTRFGGLDFVIPVAGIYPESPVVEISDDQWRQVMSVNLDGVFQLLRAAIPMVRSGGAVVNFASVAGHRGSKNHGHYAASKAGVIALTRSLAHEVGPGIRVNAISPGTIETSMVADLVKARGADMLAGTPLGRYGKPEEVAAVAAFLCSGASSFITGETIHVNGGLFMAG</sequence>
<gene>
    <name evidence="4" type="ORF">NFC73_07095</name>
</gene>
<dbReference type="RefSeq" id="WP_254748843.1">
    <property type="nucleotide sequence ID" value="NZ_JANCLV010000003.1"/>
</dbReference>
<evidence type="ECO:0000256" key="2">
    <source>
        <dbReference type="ARBA" id="ARBA00023002"/>
    </source>
</evidence>
<dbReference type="Proteomes" id="UP001524318">
    <property type="component" value="Unassembled WGS sequence"/>
</dbReference>
<dbReference type="NCBIfam" id="NF005559">
    <property type="entry name" value="PRK07231.1"/>
    <property type="match status" value="1"/>
</dbReference>
<dbReference type="SMART" id="SM00822">
    <property type="entry name" value="PKS_KR"/>
    <property type="match status" value="1"/>
</dbReference>
<evidence type="ECO:0000256" key="1">
    <source>
        <dbReference type="ARBA" id="ARBA00006484"/>
    </source>
</evidence>
<evidence type="ECO:0000313" key="4">
    <source>
        <dbReference type="EMBL" id="MCP8999496.1"/>
    </source>
</evidence>
<dbReference type="InterPro" id="IPR002347">
    <property type="entry name" value="SDR_fam"/>
</dbReference>
<dbReference type="PANTHER" id="PTHR42760">
    <property type="entry name" value="SHORT-CHAIN DEHYDROGENASES/REDUCTASES FAMILY MEMBER"/>
    <property type="match status" value="1"/>
</dbReference>
<dbReference type="PRINTS" id="PR00080">
    <property type="entry name" value="SDRFAMILY"/>
</dbReference>
<keyword evidence="2" id="KW-0560">Oxidoreductase</keyword>
<protein>
    <submittedName>
        <fullName evidence="4">SDR family oxidoreductase</fullName>
    </submittedName>
</protein>
<dbReference type="InterPro" id="IPR036291">
    <property type="entry name" value="NAD(P)-bd_dom_sf"/>
</dbReference>
<comment type="similarity">
    <text evidence="1">Belongs to the short-chain dehydrogenases/reductases (SDR) family.</text>
</comment>
<evidence type="ECO:0000259" key="3">
    <source>
        <dbReference type="SMART" id="SM00822"/>
    </source>
</evidence>
<feature type="domain" description="Ketoreductase" evidence="3">
    <location>
        <begin position="11"/>
        <end position="186"/>
    </location>
</feature>
<dbReference type="PROSITE" id="PS00061">
    <property type="entry name" value="ADH_SHORT"/>
    <property type="match status" value="1"/>
</dbReference>
<name>A0ABT1LMY4_9MICC</name>
<proteinExistence type="inferred from homology"/>
<dbReference type="Pfam" id="PF13561">
    <property type="entry name" value="adh_short_C2"/>
    <property type="match status" value="1"/>
</dbReference>
<dbReference type="Gene3D" id="3.40.50.720">
    <property type="entry name" value="NAD(P)-binding Rossmann-like Domain"/>
    <property type="match status" value="1"/>
</dbReference>
<dbReference type="CDD" id="cd05233">
    <property type="entry name" value="SDR_c"/>
    <property type="match status" value="1"/>
</dbReference>
<keyword evidence="5" id="KW-1185">Reference proteome</keyword>
<dbReference type="PRINTS" id="PR00081">
    <property type="entry name" value="GDHRDH"/>
</dbReference>